<comment type="caution">
    <text evidence="3">The sequence shown here is derived from an EMBL/GenBank/DDBJ whole genome shotgun (WGS) entry which is preliminary data.</text>
</comment>
<feature type="chain" id="PRO_5035728882" evidence="2">
    <location>
        <begin position="26"/>
        <end position="128"/>
    </location>
</feature>
<dbReference type="AlphaFoldDB" id="A0A8T0GK54"/>
<evidence type="ECO:0000256" key="1">
    <source>
        <dbReference type="SAM" id="Coils"/>
    </source>
</evidence>
<keyword evidence="4" id="KW-1185">Reference proteome</keyword>
<keyword evidence="2" id="KW-0732">Signal</keyword>
<evidence type="ECO:0000313" key="4">
    <source>
        <dbReference type="Proteomes" id="UP000822688"/>
    </source>
</evidence>
<feature type="coiled-coil region" evidence="1">
    <location>
        <begin position="39"/>
        <end position="73"/>
    </location>
</feature>
<feature type="signal peptide" evidence="2">
    <location>
        <begin position="1"/>
        <end position="25"/>
    </location>
</feature>
<evidence type="ECO:0000256" key="2">
    <source>
        <dbReference type="SAM" id="SignalP"/>
    </source>
</evidence>
<evidence type="ECO:0000313" key="3">
    <source>
        <dbReference type="EMBL" id="KAG0558917.1"/>
    </source>
</evidence>
<protein>
    <submittedName>
        <fullName evidence="3">Uncharacterized protein</fullName>
    </submittedName>
</protein>
<sequence>VNLIIIHILCCVQVYLFCCLESQHAQRIRKEKDAKERTSTKLVVQMVELKQVKRQLEKEKVALLAQKTELSAKERCSPVWDSVNATIDASLIAVQVETKELVTNMHHCTCGSYTAPRDIQNQEPKAAI</sequence>
<keyword evidence="1" id="KW-0175">Coiled coil</keyword>
<feature type="non-terminal residue" evidence="3">
    <location>
        <position position="128"/>
    </location>
</feature>
<dbReference type="Proteomes" id="UP000822688">
    <property type="component" value="Chromosome 10"/>
</dbReference>
<organism evidence="3 4">
    <name type="scientific">Ceratodon purpureus</name>
    <name type="common">Fire moss</name>
    <name type="synonym">Dicranum purpureum</name>
    <dbReference type="NCBI Taxonomy" id="3225"/>
    <lineage>
        <taxon>Eukaryota</taxon>
        <taxon>Viridiplantae</taxon>
        <taxon>Streptophyta</taxon>
        <taxon>Embryophyta</taxon>
        <taxon>Bryophyta</taxon>
        <taxon>Bryophytina</taxon>
        <taxon>Bryopsida</taxon>
        <taxon>Dicranidae</taxon>
        <taxon>Pseudoditrichales</taxon>
        <taxon>Ditrichaceae</taxon>
        <taxon>Ceratodon</taxon>
    </lineage>
</organism>
<feature type="non-terminal residue" evidence="3">
    <location>
        <position position="1"/>
    </location>
</feature>
<name>A0A8T0GK54_CERPU</name>
<gene>
    <name evidence="3" type="ORF">KC19_10G064300</name>
</gene>
<reference evidence="3" key="1">
    <citation type="submission" date="2020-06" db="EMBL/GenBank/DDBJ databases">
        <title>WGS assembly of Ceratodon purpureus strain R40.</title>
        <authorList>
            <person name="Carey S.B."/>
            <person name="Jenkins J."/>
            <person name="Shu S."/>
            <person name="Lovell J.T."/>
            <person name="Sreedasyam A."/>
            <person name="Maumus F."/>
            <person name="Tiley G.P."/>
            <person name="Fernandez-Pozo N."/>
            <person name="Barry K."/>
            <person name="Chen C."/>
            <person name="Wang M."/>
            <person name="Lipzen A."/>
            <person name="Daum C."/>
            <person name="Saski C.A."/>
            <person name="Payton A.C."/>
            <person name="Mcbreen J.C."/>
            <person name="Conrad R.E."/>
            <person name="Kollar L.M."/>
            <person name="Olsson S."/>
            <person name="Huttunen S."/>
            <person name="Landis J.B."/>
            <person name="Wickett N.J."/>
            <person name="Johnson M.G."/>
            <person name="Rensing S.A."/>
            <person name="Grimwood J."/>
            <person name="Schmutz J."/>
            <person name="Mcdaniel S.F."/>
        </authorList>
    </citation>
    <scope>NUCLEOTIDE SEQUENCE</scope>
    <source>
        <strain evidence="3">R40</strain>
    </source>
</reference>
<proteinExistence type="predicted"/>
<dbReference type="EMBL" id="CM026431">
    <property type="protein sequence ID" value="KAG0558917.1"/>
    <property type="molecule type" value="Genomic_DNA"/>
</dbReference>
<accession>A0A8T0GK54</accession>